<sequence>MRRWCLLLLVMAVLGLLSPGRSTLAPWTDPTPPQATSSLAAVQLVTPTITCTQLGLTSVRLSWAPQTSPAVVTWTATAGGQTLPGLSGTTIDVSGALLSSLGLLGGSRTVTVTGSLPGTTWTTVTPGTIVLSTIVLGLLVTCPS</sequence>
<evidence type="ECO:0000313" key="2">
    <source>
        <dbReference type="EMBL" id="NYI11850.1"/>
    </source>
</evidence>
<gene>
    <name evidence="2" type="ORF">BKA05_003365</name>
</gene>
<dbReference type="Proteomes" id="UP000537326">
    <property type="component" value="Unassembled WGS sequence"/>
</dbReference>
<keyword evidence="3" id="KW-1185">Reference proteome</keyword>
<comment type="caution">
    <text evidence="2">The sequence shown here is derived from an EMBL/GenBank/DDBJ whole genome shotgun (WGS) entry which is preliminary data.</text>
</comment>
<evidence type="ECO:0000256" key="1">
    <source>
        <dbReference type="SAM" id="SignalP"/>
    </source>
</evidence>
<evidence type="ECO:0008006" key="4">
    <source>
        <dbReference type="Google" id="ProtNLM"/>
    </source>
</evidence>
<organism evidence="2 3">
    <name type="scientific">Nocardioides marinus</name>
    <dbReference type="NCBI Taxonomy" id="374514"/>
    <lineage>
        <taxon>Bacteria</taxon>
        <taxon>Bacillati</taxon>
        <taxon>Actinomycetota</taxon>
        <taxon>Actinomycetes</taxon>
        <taxon>Propionibacteriales</taxon>
        <taxon>Nocardioidaceae</taxon>
        <taxon>Nocardioides</taxon>
    </lineage>
</organism>
<proteinExistence type="predicted"/>
<protein>
    <recommendedName>
        <fullName evidence="4">Ig-like domain-containing protein</fullName>
    </recommendedName>
</protein>
<name>A0A7Y9YGK0_9ACTN</name>
<reference evidence="2 3" key="1">
    <citation type="submission" date="2020-07" db="EMBL/GenBank/DDBJ databases">
        <title>Sequencing the genomes of 1000 actinobacteria strains.</title>
        <authorList>
            <person name="Klenk H.-P."/>
        </authorList>
    </citation>
    <scope>NUCLEOTIDE SEQUENCE [LARGE SCALE GENOMIC DNA]</scope>
    <source>
        <strain evidence="2 3">DSM 18248</strain>
    </source>
</reference>
<feature type="chain" id="PRO_5030536966" description="Ig-like domain-containing protein" evidence="1">
    <location>
        <begin position="25"/>
        <end position="144"/>
    </location>
</feature>
<evidence type="ECO:0000313" key="3">
    <source>
        <dbReference type="Proteomes" id="UP000537326"/>
    </source>
</evidence>
<accession>A0A7Y9YGK0</accession>
<dbReference type="AlphaFoldDB" id="A0A7Y9YGK0"/>
<dbReference type="RefSeq" id="WP_179532479.1">
    <property type="nucleotide sequence ID" value="NZ_BAAAPP010000019.1"/>
</dbReference>
<feature type="signal peptide" evidence="1">
    <location>
        <begin position="1"/>
        <end position="24"/>
    </location>
</feature>
<keyword evidence="1" id="KW-0732">Signal</keyword>
<dbReference type="EMBL" id="JACBZI010000001">
    <property type="protein sequence ID" value="NYI11850.1"/>
    <property type="molecule type" value="Genomic_DNA"/>
</dbReference>